<evidence type="ECO:0000313" key="4">
    <source>
        <dbReference type="Proteomes" id="UP000000718"/>
    </source>
</evidence>
<organism evidence="3 4">
    <name type="scientific">Thermodesulfovibrio yellowstonii (strain ATCC 51303 / DSM 11347 / YP87)</name>
    <dbReference type="NCBI Taxonomy" id="289376"/>
    <lineage>
        <taxon>Bacteria</taxon>
        <taxon>Pseudomonadati</taxon>
        <taxon>Nitrospirota</taxon>
        <taxon>Thermodesulfovibrionia</taxon>
        <taxon>Thermodesulfovibrionales</taxon>
        <taxon>Thermodesulfovibrionaceae</taxon>
        <taxon>Thermodesulfovibrio</taxon>
    </lineage>
</organism>
<feature type="domain" description="DUF4143" evidence="2">
    <location>
        <begin position="195"/>
        <end position="353"/>
    </location>
</feature>
<protein>
    <submittedName>
        <fullName evidence="3">ATPase</fullName>
    </submittedName>
</protein>
<dbReference type="InterPro" id="IPR041682">
    <property type="entry name" value="AAA_14"/>
</dbReference>
<dbReference type="EnsemblBacteria" id="ACI21876">
    <property type="protein sequence ID" value="ACI21876"/>
    <property type="gene ID" value="THEYE_A2038"/>
</dbReference>
<dbReference type="RefSeq" id="WP_012546576.1">
    <property type="nucleotide sequence ID" value="NC_011296.1"/>
</dbReference>
<dbReference type="InterPro" id="IPR027417">
    <property type="entry name" value="P-loop_NTPase"/>
</dbReference>
<evidence type="ECO:0000259" key="2">
    <source>
        <dbReference type="Pfam" id="PF13635"/>
    </source>
</evidence>
<dbReference type="OrthoDB" id="9801684at2"/>
<evidence type="ECO:0000313" key="3">
    <source>
        <dbReference type="EMBL" id="ACI21876.1"/>
    </source>
</evidence>
<proteinExistence type="predicted"/>
<dbReference type="Pfam" id="PF13635">
    <property type="entry name" value="DUF4143"/>
    <property type="match status" value="1"/>
</dbReference>
<dbReference type="InterPro" id="IPR025420">
    <property type="entry name" value="DUF4143"/>
</dbReference>
<dbReference type="InParanoid" id="B5YIV1"/>
<evidence type="ECO:0000259" key="1">
    <source>
        <dbReference type="Pfam" id="PF13173"/>
    </source>
</evidence>
<dbReference type="HOGENOM" id="CLU_041527_3_1_0"/>
<dbReference type="Proteomes" id="UP000000718">
    <property type="component" value="Chromosome"/>
</dbReference>
<name>B5YIV1_THEYD</name>
<dbReference type="eggNOG" id="COG1373">
    <property type="taxonomic scope" value="Bacteria"/>
</dbReference>
<dbReference type="KEGG" id="tye:THEYE_A2038"/>
<gene>
    <name evidence="3" type="ordered locus">THEYE_A2038</name>
</gene>
<feature type="domain" description="AAA" evidence="1">
    <location>
        <begin position="19"/>
        <end position="132"/>
    </location>
</feature>
<accession>B5YIV1</accession>
<dbReference type="PANTHER" id="PTHR43566:SF2">
    <property type="entry name" value="DUF4143 DOMAIN-CONTAINING PROTEIN"/>
    <property type="match status" value="1"/>
</dbReference>
<reference evidence="3 4" key="2">
    <citation type="journal article" date="2015" name="Genome Announc.">
        <title>Genome Sequence of the Sulfate-Reducing Thermophilic Bacterium Thermodesulfovibrio yellowstonii Strain DSM 11347T (Phylum Nitrospirae).</title>
        <authorList>
            <person name="Bhatnagar S."/>
            <person name="Badger J.H."/>
            <person name="Madupu R."/>
            <person name="Khouri H.M."/>
            <person name="O'Connor E.M."/>
            <person name="Robb F.T."/>
            <person name="Ward N.L."/>
            <person name="Eisen J.A."/>
        </authorList>
    </citation>
    <scope>NUCLEOTIDE SEQUENCE [LARGE SCALE GENOMIC DNA]</scope>
    <source>
        <strain evidence="4">ATCC 51303 / DSM 11347 / YP87</strain>
    </source>
</reference>
<keyword evidence="4" id="KW-1185">Reference proteome</keyword>
<reference evidence="4" key="1">
    <citation type="submission" date="2008-08" db="EMBL/GenBank/DDBJ databases">
        <title>The complete genome sequence of Thermodesulfovibrio yellowstonii strain ATCC 51303 / DSM 11347 / YP87.</title>
        <authorList>
            <person name="Dodson R.J."/>
            <person name="Durkin A.S."/>
            <person name="Wu M."/>
            <person name="Eisen J."/>
            <person name="Sutton G."/>
        </authorList>
    </citation>
    <scope>NUCLEOTIDE SEQUENCE [LARGE SCALE GENOMIC DNA]</scope>
    <source>
        <strain evidence="4">ATCC 51303 / DSM 11347 / YP87</strain>
    </source>
</reference>
<dbReference type="Pfam" id="PF13173">
    <property type="entry name" value="AAA_14"/>
    <property type="match status" value="1"/>
</dbReference>
<dbReference type="SUPFAM" id="SSF52540">
    <property type="entry name" value="P-loop containing nucleoside triphosphate hydrolases"/>
    <property type="match status" value="1"/>
</dbReference>
<dbReference type="PATRIC" id="fig|289376.4.peg.1986"/>
<sequence length="403" mass="46221">MLFHRIISSKLSTAMRYFPAVFLTGARQVGKSTLALSMFKNYVTLDDTTVYESALADPPLFVSNLKKPVVIDEIQKLPRLLNSIKLDIDKNRINGSYLLTGSANILAFKDISDTLAGRMAIIELFPLSCKEISKKTENVIEILFNANFKDFTLPLIETDLIIEQVIKGGYPEIQKIDTVTGRYLWFSSYIRTYIERDVRDLGELRNLDKFIKMFNLLAPRSANLLNKSDIARDAQLEIKTLENYLNLLKMVYQIYILAPYSRNISKRIIKTGKLFFTDSGILSHLLGVSTKEDLMQSPYKGLIFETFVFSEILKATKYSDKPAELFFYRTHDRQEIDFVIEQGRSIIAIEVKFSKTVTRDDFKYIASLDKAVRNLKAGYVLYMGERILPFGEKFFALPVSILF</sequence>
<dbReference type="AlphaFoldDB" id="B5YIV1"/>
<dbReference type="EMBL" id="CP001147">
    <property type="protein sequence ID" value="ACI21876.1"/>
    <property type="molecule type" value="Genomic_DNA"/>
</dbReference>
<dbReference type="PANTHER" id="PTHR43566">
    <property type="entry name" value="CONSERVED PROTEIN"/>
    <property type="match status" value="1"/>
</dbReference>
<dbReference type="STRING" id="289376.THEYE_A2038"/>